<name>A0A0F6QWN1_9CORY</name>
<evidence type="ECO:0000256" key="3">
    <source>
        <dbReference type="ARBA" id="ARBA00022692"/>
    </source>
</evidence>
<dbReference type="KEGG" id="ccj:UL81_01010"/>
<evidence type="ECO:0000313" key="6">
    <source>
        <dbReference type="EMBL" id="AKE38188.1"/>
    </source>
</evidence>
<sequence length="198" mass="20496">MIFVVIGAVLLALAPVPPIAQRIADITAAQKTPRDGPVAIWWGKIRERFQHAPSGDPLAAAADIELFAACLSSGLSTYHAARAVAQVAGTDTADYWQRTVALLGVGASNQGAWEPLREHPHLAELATLVVMSGQSGAAIAAGCSRHTRALRAEASAHATAAAERAGVFIALPLAVCFLPAFIVLGLVPVVIGLGMQIL</sequence>
<dbReference type="HOGENOM" id="CLU_064089_1_1_11"/>
<reference evidence="6 7" key="1">
    <citation type="journal article" date="2015" name="Genome Announc.">
        <title>Complete Genome Sequence of Corynebacterium camporealensis DSM 44610, Isolated from the Milk of a Manchega Sheep with Subclinical Mastitis.</title>
        <authorList>
            <person name="Ruckert C."/>
            <person name="Albersmeier A."/>
            <person name="Winkler A."/>
            <person name="Tauch A."/>
        </authorList>
    </citation>
    <scope>NUCLEOTIDE SEQUENCE [LARGE SCALE GENOMIC DNA]</scope>
    <source>
        <strain evidence="6 7">DSM 44610</strain>
    </source>
</reference>
<keyword evidence="5" id="KW-0472">Membrane</keyword>
<keyword evidence="7" id="KW-1185">Reference proteome</keyword>
<protein>
    <submittedName>
        <fullName evidence="6">Type II secretion system protein F</fullName>
    </submittedName>
</protein>
<dbReference type="RefSeq" id="WP_035107289.1">
    <property type="nucleotide sequence ID" value="NZ_CP011311.1"/>
</dbReference>
<dbReference type="PANTHER" id="PTHR35007:SF3">
    <property type="entry name" value="POSSIBLE CONSERVED ALANINE RICH MEMBRANE PROTEIN"/>
    <property type="match status" value="1"/>
</dbReference>
<dbReference type="PANTHER" id="PTHR35007">
    <property type="entry name" value="INTEGRAL MEMBRANE PROTEIN-RELATED"/>
    <property type="match status" value="1"/>
</dbReference>
<comment type="subcellular location">
    <subcellularLocation>
        <location evidence="1">Cell membrane</location>
        <topology evidence="1">Multi-pass membrane protein</topology>
    </subcellularLocation>
</comment>
<keyword evidence="3" id="KW-0812">Transmembrane</keyword>
<proteinExistence type="predicted"/>
<evidence type="ECO:0000256" key="5">
    <source>
        <dbReference type="ARBA" id="ARBA00023136"/>
    </source>
</evidence>
<dbReference type="InterPro" id="IPR018076">
    <property type="entry name" value="T2SS_GspF_dom"/>
</dbReference>
<evidence type="ECO:0000256" key="2">
    <source>
        <dbReference type="ARBA" id="ARBA00022475"/>
    </source>
</evidence>
<organism evidence="6 7">
    <name type="scientific">Corynebacterium camporealensis</name>
    <dbReference type="NCBI Taxonomy" id="161896"/>
    <lineage>
        <taxon>Bacteria</taxon>
        <taxon>Bacillati</taxon>
        <taxon>Actinomycetota</taxon>
        <taxon>Actinomycetes</taxon>
        <taxon>Mycobacteriales</taxon>
        <taxon>Corynebacteriaceae</taxon>
        <taxon>Corynebacterium</taxon>
    </lineage>
</organism>
<evidence type="ECO:0000256" key="4">
    <source>
        <dbReference type="ARBA" id="ARBA00022989"/>
    </source>
</evidence>
<keyword evidence="4" id="KW-1133">Transmembrane helix</keyword>
<dbReference type="OrthoDB" id="3267562at2"/>
<dbReference type="GO" id="GO:0005886">
    <property type="term" value="C:plasma membrane"/>
    <property type="evidence" value="ECO:0007669"/>
    <property type="project" value="UniProtKB-SubCell"/>
</dbReference>
<dbReference type="STRING" id="161896.UL81_01010"/>
<gene>
    <name evidence="6" type="ORF">UL81_01010</name>
</gene>
<dbReference type="Proteomes" id="UP000033566">
    <property type="component" value="Chromosome"/>
</dbReference>
<evidence type="ECO:0000313" key="7">
    <source>
        <dbReference type="Proteomes" id="UP000033566"/>
    </source>
</evidence>
<dbReference type="AlphaFoldDB" id="A0A0F6QWN1"/>
<dbReference type="EMBL" id="CP011311">
    <property type="protein sequence ID" value="AKE38188.1"/>
    <property type="molecule type" value="Genomic_DNA"/>
</dbReference>
<dbReference type="Pfam" id="PF00482">
    <property type="entry name" value="T2SSF"/>
    <property type="match status" value="1"/>
</dbReference>
<evidence type="ECO:0000256" key="1">
    <source>
        <dbReference type="ARBA" id="ARBA00004651"/>
    </source>
</evidence>
<dbReference type="PATRIC" id="fig|161896.4.peg.197"/>
<accession>A0A0F6QWN1</accession>
<keyword evidence="2" id="KW-1003">Cell membrane</keyword>